<dbReference type="PANTHER" id="PTHR35145:SF1">
    <property type="entry name" value="CYTOPLASMIC PROTEIN"/>
    <property type="match status" value="1"/>
</dbReference>
<dbReference type="InterPro" id="IPR007351">
    <property type="entry name" value="YjbR"/>
</dbReference>
<protein>
    <submittedName>
        <fullName evidence="1">MmcQ/YjbR family DNA-binding protein</fullName>
    </submittedName>
</protein>
<evidence type="ECO:0000313" key="1">
    <source>
        <dbReference type="EMBL" id="RCU58652.1"/>
    </source>
</evidence>
<dbReference type="Proteomes" id="UP000252249">
    <property type="component" value="Unassembled WGS sequence"/>
</dbReference>
<reference evidence="1 2" key="1">
    <citation type="submission" date="2018-07" db="EMBL/GenBank/DDBJ databases">
        <title>Oceanihabitans testaceum sp. nov., isolated from marine sediment.</title>
        <authorList>
            <person name="Li C.-M."/>
        </authorList>
    </citation>
    <scope>NUCLEOTIDE SEQUENCE [LARGE SCALE GENOMIC DNA]</scope>
    <source>
        <strain evidence="1 2">S9-10</strain>
    </source>
</reference>
<sequence length="120" mass="14078">MNIEQLREYCLHKKGVTEHFPFDETTLVFKVLDKMFLLTSLKAWEEGIQSINLKCNPEYAQELRAAHPCIAPGYHMSKKHWNTIQLHNSQLPTKFILELIDHSYDMVLKGIPKKLRDTIK</sequence>
<dbReference type="InterPro" id="IPR058532">
    <property type="entry name" value="YjbR/MT2646/Rv2570-like"/>
</dbReference>
<dbReference type="PANTHER" id="PTHR35145">
    <property type="entry name" value="CYTOPLASMIC PROTEIN-RELATED"/>
    <property type="match status" value="1"/>
</dbReference>
<comment type="caution">
    <text evidence="1">The sequence shown here is derived from an EMBL/GenBank/DDBJ whole genome shotgun (WGS) entry which is preliminary data.</text>
</comment>
<dbReference type="Pfam" id="PF04237">
    <property type="entry name" value="YjbR"/>
    <property type="match status" value="1"/>
</dbReference>
<dbReference type="InterPro" id="IPR038056">
    <property type="entry name" value="YjbR-like_sf"/>
</dbReference>
<gene>
    <name evidence="1" type="ORF">DU428_04555</name>
</gene>
<organism evidence="1 2">
    <name type="scientific">Oceanihabitans sediminis</name>
    <dbReference type="NCBI Taxonomy" id="1812012"/>
    <lineage>
        <taxon>Bacteria</taxon>
        <taxon>Pseudomonadati</taxon>
        <taxon>Bacteroidota</taxon>
        <taxon>Flavobacteriia</taxon>
        <taxon>Flavobacteriales</taxon>
        <taxon>Flavobacteriaceae</taxon>
        <taxon>Oceanihabitans</taxon>
    </lineage>
</organism>
<dbReference type="GO" id="GO:0003677">
    <property type="term" value="F:DNA binding"/>
    <property type="evidence" value="ECO:0007669"/>
    <property type="project" value="UniProtKB-KW"/>
</dbReference>
<dbReference type="AlphaFoldDB" id="A0A368P750"/>
<dbReference type="SUPFAM" id="SSF142906">
    <property type="entry name" value="YjbR-like"/>
    <property type="match status" value="1"/>
</dbReference>
<name>A0A368P750_9FLAO</name>
<accession>A0A368P750</accession>
<dbReference type="OrthoDB" id="9789813at2"/>
<evidence type="ECO:0000313" key="2">
    <source>
        <dbReference type="Proteomes" id="UP000252249"/>
    </source>
</evidence>
<dbReference type="RefSeq" id="WP_113966202.1">
    <property type="nucleotide sequence ID" value="NZ_JAWVXR010000003.1"/>
</dbReference>
<proteinExistence type="predicted"/>
<dbReference type="EMBL" id="QPIG01000001">
    <property type="protein sequence ID" value="RCU58652.1"/>
    <property type="molecule type" value="Genomic_DNA"/>
</dbReference>
<dbReference type="Gene3D" id="3.90.1150.30">
    <property type="match status" value="1"/>
</dbReference>
<keyword evidence="2" id="KW-1185">Reference proteome</keyword>
<keyword evidence="1" id="KW-0238">DNA-binding</keyword>